<protein>
    <submittedName>
        <fullName evidence="2">Uncharacterized protein</fullName>
    </submittedName>
</protein>
<proteinExistence type="inferred from homology"/>
<sequence>MTSIKRINGPINVVRMEGFINGTKKIIYLFMDHHANYDNQTDCEDPDNSVDITEYFKQNFVKLKNKDKIYDFFLEFSPELIANKPEELFFITEQKVKYIETVWKFFYENIKYDSSKNKLSSLFNNVRLHYIDIRTVLWYIIIPILDSTITALVNNYDYVHKITVDSVDIIIELLTKMLSALKNKEMPGKYNTTAIKNFNLDLNVIFNDPNLRNEYFNHLIYLMNKFLHGYNNENVKKIIYGYVDEYLIPEWEMLVNDFVELHDEIKRLDYESYQNKRVKNRFIDEFSMIKNYLLSIFQLLVDLYFIRRFLDKKYITNAIVYSGGAHSVAYIYMLHKIGFKITHCANCTLQNMTELDNTVSELVNLPIQNSIGNLLNVFVQFLDNPKQCSDLSGFPEAFE</sequence>
<reference evidence="2" key="1">
    <citation type="submission" date="2017-01" db="EMBL/GenBank/DDBJ databases">
        <authorList>
            <person name="Assis F.L."/>
            <person name="Abrahao J.S."/>
            <person name="Silva L."/>
            <person name="Khalil J.B."/>
            <person name="Rodrigues R."/>
            <person name="Silva L.S."/>
            <person name="Arantes T."/>
            <person name="Boratto P."/>
            <person name="Andrade M."/>
            <person name="Kroon E.G."/>
            <person name="Ribeiro B."/>
            <person name="Bergier I."/>
            <person name="Seligmann H."/>
            <person name="Ghigo E."/>
            <person name="Colson P."/>
            <person name="Levasseur A."/>
            <person name="Raoult D."/>
            <person name="Scola B.L."/>
        </authorList>
    </citation>
    <scope>NUCLEOTIDE SEQUENCE</scope>
    <source>
        <strain evidence="2">Soda lake</strain>
    </source>
</reference>
<evidence type="ECO:0000256" key="1">
    <source>
        <dbReference type="ARBA" id="ARBA00023598"/>
    </source>
</evidence>
<reference evidence="2" key="2">
    <citation type="journal article" date="2018" name="Nat. Commun.">
        <title>Tailed giant Tupanvirus possesses the most complete translational apparatus of the known virosphere.</title>
        <authorList>
            <person name="Abrahao J."/>
            <person name="Silva L."/>
            <person name="Silva L.S."/>
            <person name="Khalil J.Y.B."/>
            <person name="Rodrigues R."/>
            <person name="Arantes T."/>
            <person name="Assis F."/>
            <person name="Boratto P."/>
            <person name="Andrade M."/>
            <person name="Kroon E.G."/>
            <person name="Ribeiro B."/>
            <person name="Bergier I."/>
            <person name="Seligmann H."/>
            <person name="Ghigo E."/>
            <person name="Colson P."/>
            <person name="Levasseur A."/>
            <person name="Kroemer G."/>
            <person name="Raoult D."/>
            <person name="La Scola B."/>
        </authorList>
    </citation>
    <scope>NUCLEOTIDE SEQUENCE [LARGE SCALE GENOMIC DNA]</scope>
    <source>
        <strain evidence="2">Soda lake</strain>
    </source>
</reference>
<dbReference type="EMBL" id="KY523104">
    <property type="protein sequence ID" value="QKU35725.1"/>
    <property type="molecule type" value="Genomic_DNA"/>
</dbReference>
<comment type="similarity">
    <text evidence="1">Belongs to the mimivirus R160 family.</text>
</comment>
<dbReference type="KEGG" id="vg:80519168"/>
<name>A0A6N1NN45_9VIRU</name>
<accession>A0A6N1NN45</accession>
<evidence type="ECO:0000313" key="2">
    <source>
        <dbReference type="EMBL" id="QKU35725.1"/>
    </source>
</evidence>
<dbReference type="RefSeq" id="YP_010782404.1">
    <property type="nucleotide sequence ID" value="NC_075039.1"/>
</dbReference>
<organism evidence="2">
    <name type="scientific">Tupanvirus soda lake</name>
    <dbReference type="NCBI Taxonomy" id="2126985"/>
    <lineage>
        <taxon>Viruses</taxon>
        <taxon>Varidnaviria</taxon>
        <taxon>Bamfordvirae</taxon>
        <taxon>Nucleocytoviricota</taxon>
        <taxon>Megaviricetes</taxon>
        <taxon>Imitervirales</taxon>
        <taxon>Mimiviridae</taxon>
        <taxon>Megamimivirinae</taxon>
        <taxon>Tupanvirus</taxon>
        <taxon>Tupanvirus salinum</taxon>
    </lineage>
</organism>
<dbReference type="InterPro" id="IPR043885">
    <property type="entry name" value="DUF5847"/>
</dbReference>
<dbReference type="Pfam" id="PF19165">
    <property type="entry name" value="DUF5847"/>
    <property type="match status" value="1"/>
</dbReference>
<dbReference type="GeneID" id="80519168"/>